<evidence type="ECO:0000256" key="1">
    <source>
        <dbReference type="SAM" id="MobiDB-lite"/>
    </source>
</evidence>
<organism evidence="2 3">
    <name type="scientific">Strongyloides venezuelensis</name>
    <name type="common">Threadworm</name>
    <dbReference type="NCBI Taxonomy" id="75913"/>
    <lineage>
        <taxon>Eukaryota</taxon>
        <taxon>Metazoa</taxon>
        <taxon>Ecdysozoa</taxon>
        <taxon>Nematoda</taxon>
        <taxon>Chromadorea</taxon>
        <taxon>Rhabditida</taxon>
        <taxon>Tylenchina</taxon>
        <taxon>Panagrolaimomorpha</taxon>
        <taxon>Strongyloidoidea</taxon>
        <taxon>Strongyloididae</taxon>
        <taxon>Strongyloides</taxon>
    </lineage>
</organism>
<accession>A0A0K0FT48</accession>
<feature type="compositionally biased region" description="Basic and acidic residues" evidence="1">
    <location>
        <begin position="239"/>
        <end position="248"/>
    </location>
</feature>
<dbReference type="Proteomes" id="UP000035680">
    <property type="component" value="Unassembled WGS sequence"/>
</dbReference>
<dbReference type="AlphaFoldDB" id="A0A0K0FT48"/>
<evidence type="ECO:0000313" key="2">
    <source>
        <dbReference type="Proteomes" id="UP000035680"/>
    </source>
</evidence>
<protein>
    <submittedName>
        <fullName evidence="3">Late expression factor 11</fullName>
    </submittedName>
</protein>
<name>A0A0K0FT48_STRVS</name>
<keyword evidence="2" id="KW-1185">Reference proteome</keyword>
<feature type="region of interest" description="Disordered" evidence="1">
    <location>
        <begin position="239"/>
        <end position="262"/>
    </location>
</feature>
<reference evidence="3" key="2">
    <citation type="submission" date="2015-08" db="UniProtKB">
        <authorList>
            <consortium name="WormBaseParasite"/>
        </authorList>
    </citation>
    <scope>IDENTIFICATION</scope>
</reference>
<sequence length="262" mass="30477">MSCCNNKCQLYEMTFYIRDALFKLFQLKNNEDKIYKDFIGITSIKEKVEEEYDNDCIDSSKDEDYHADEAEYSDSGDSDFENNTDLKIMNLEINMVENKLDKLMDDNIDNLLKMEVGDSVSDKEAIVNFIDNLMGNICSKFNSHFNHLFVNLRLFLCPGMVNVEKVTVVKQEKYFLLPGTRPDNTWKCSIPDSALKFSNLMHGTCMCKYNVLNMKPRKAHYNSYRLHGKYFSWITEGSTPEREPEKRLPHPRKAAGAKITQF</sequence>
<proteinExistence type="predicted"/>
<reference evidence="2" key="1">
    <citation type="submission" date="2014-07" db="EMBL/GenBank/DDBJ databases">
        <authorList>
            <person name="Martin A.A"/>
            <person name="De Silva N."/>
        </authorList>
    </citation>
    <scope>NUCLEOTIDE SEQUENCE</scope>
</reference>
<dbReference type="WBParaSite" id="SVE_1481400.1">
    <property type="protein sequence ID" value="SVE_1481400.1"/>
    <property type="gene ID" value="SVE_1481400"/>
</dbReference>
<evidence type="ECO:0000313" key="3">
    <source>
        <dbReference type="WBParaSite" id="SVE_1481400.1"/>
    </source>
</evidence>